<reference evidence="2 3" key="2">
    <citation type="submission" date="2018-11" db="EMBL/GenBank/DDBJ databases">
        <authorList>
            <consortium name="Pathogen Informatics"/>
        </authorList>
    </citation>
    <scope>NUCLEOTIDE SEQUENCE [LARGE SCALE GENOMIC DNA]</scope>
</reference>
<evidence type="ECO:0000313" key="4">
    <source>
        <dbReference type="WBParaSite" id="TTAC_0000350801-mRNA-1"/>
    </source>
</evidence>
<dbReference type="GO" id="GO:0005978">
    <property type="term" value="P:glycogen biosynthetic process"/>
    <property type="evidence" value="ECO:0007669"/>
    <property type="project" value="UniProtKB-UniPathway"/>
</dbReference>
<gene>
    <name evidence="2" type="ORF">TTAC_LOCUS3493</name>
</gene>
<sequence length="109" mass="12014">MSFCSASFQYYSRARLVALYRQRPDLFTRDVERVDGDDDAGSAKSFRLCRPFSAPPSPSASRSSSPNRTSGRSTPTSNLDEDEVDENTERLELGLQTVSINGNNEDTAA</sequence>
<organism evidence="4">
    <name type="scientific">Hydatigena taeniaeformis</name>
    <name type="common">Feline tapeworm</name>
    <name type="synonym">Taenia taeniaeformis</name>
    <dbReference type="NCBI Taxonomy" id="6205"/>
    <lineage>
        <taxon>Eukaryota</taxon>
        <taxon>Metazoa</taxon>
        <taxon>Spiralia</taxon>
        <taxon>Lophotrochozoa</taxon>
        <taxon>Platyhelminthes</taxon>
        <taxon>Cestoda</taxon>
        <taxon>Eucestoda</taxon>
        <taxon>Cyclophyllidea</taxon>
        <taxon>Taeniidae</taxon>
        <taxon>Hydatigera</taxon>
    </lineage>
</organism>
<protein>
    <submittedName>
        <fullName evidence="4">Glycogen [starch] synthase</fullName>
    </submittedName>
</protein>
<keyword evidence="3" id="KW-1185">Reference proteome</keyword>
<dbReference type="WBParaSite" id="TTAC_0000350801-mRNA-1">
    <property type="protein sequence ID" value="TTAC_0000350801-mRNA-1"/>
    <property type="gene ID" value="TTAC_0000350801"/>
</dbReference>
<dbReference type="STRING" id="6205.A0A0R3WRW8"/>
<feature type="region of interest" description="Disordered" evidence="1">
    <location>
        <begin position="31"/>
        <end position="109"/>
    </location>
</feature>
<name>A0A0R3WRW8_HYDTA</name>
<dbReference type="EMBL" id="UYWX01002526">
    <property type="protein sequence ID" value="VDM22744.1"/>
    <property type="molecule type" value="Genomic_DNA"/>
</dbReference>
<dbReference type="OrthoDB" id="6267770at2759"/>
<feature type="compositionally biased region" description="Low complexity" evidence="1">
    <location>
        <begin position="59"/>
        <end position="78"/>
    </location>
</feature>
<dbReference type="UniPathway" id="UPA00164"/>
<evidence type="ECO:0000313" key="3">
    <source>
        <dbReference type="Proteomes" id="UP000274429"/>
    </source>
</evidence>
<dbReference type="Proteomes" id="UP000274429">
    <property type="component" value="Unassembled WGS sequence"/>
</dbReference>
<proteinExistence type="predicted"/>
<reference evidence="4" key="1">
    <citation type="submission" date="2017-02" db="UniProtKB">
        <authorList>
            <consortium name="WormBaseParasite"/>
        </authorList>
    </citation>
    <scope>IDENTIFICATION</scope>
</reference>
<accession>A0A0R3WRW8</accession>
<evidence type="ECO:0000313" key="2">
    <source>
        <dbReference type="EMBL" id="VDM22744.1"/>
    </source>
</evidence>
<evidence type="ECO:0000256" key="1">
    <source>
        <dbReference type="SAM" id="MobiDB-lite"/>
    </source>
</evidence>
<feature type="compositionally biased region" description="Polar residues" evidence="1">
    <location>
        <begin position="96"/>
        <end position="109"/>
    </location>
</feature>
<dbReference type="AlphaFoldDB" id="A0A0R3WRW8"/>